<dbReference type="Gene3D" id="3.30.530.20">
    <property type="match status" value="1"/>
</dbReference>
<evidence type="ECO:0000313" key="1">
    <source>
        <dbReference type="EMBL" id="SNR15088.1"/>
    </source>
</evidence>
<proteinExistence type="predicted"/>
<dbReference type="CDD" id="cd07812">
    <property type="entry name" value="SRPBCC"/>
    <property type="match status" value="1"/>
</dbReference>
<dbReference type="SUPFAM" id="SSF55961">
    <property type="entry name" value="Bet v1-like"/>
    <property type="match status" value="1"/>
</dbReference>
<dbReference type="InterPro" id="IPR023393">
    <property type="entry name" value="START-like_dom_sf"/>
</dbReference>
<dbReference type="EMBL" id="LT899436">
    <property type="protein sequence ID" value="SNR15088.1"/>
    <property type="molecule type" value="Genomic_DNA"/>
</dbReference>
<dbReference type="InterPro" id="IPR019587">
    <property type="entry name" value="Polyketide_cyclase/dehydratase"/>
</dbReference>
<gene>
    <name evidence="1" type="ORF">TJEJU_1354</name>
</gene>
<name>A0A238U937_9FLAO</name>
<dbReference type="KEGG" id="tje:TJEJU_1354"/>
<evidence type="ECO:0000313" key="2">
    <source>
        <dbReference type="Proteomes" id="UP000215214"/>
    </source>
</evidence>
<dbReference type="Pfam" id="PF10604">
    <property type="entry name" value="Polyketide_cyc2"/>
    <property type="match status" value="1"/>
</dbReference>
<keyword evidence="2" id="KW-1185">Reference proteome</keyword>
<reference evidence="1 2" key="1">
    <citation type="submission" date="2017-07" db="EMBL/GenBank/DDBJ databases">
        <authorList>
            <person name="Sun Z.S."/>
            <person name="Albrecht U."/>
            <person name="Echele G."/>
            <person name="Lee C.C."/>
        </authorList>
    </citation>
    <scope>NUCLEOTIDE SEQUENCE [LARGE SCALE GENOMIC DNA]</scope>
    <source>
        <strain evidence="2">type strain: KCTC 22618</strain>
    </source>
</reference>
<dbReference type="OrthoDB" id="6193565at2"/>
<organism evidence="1 2">
    <name type="scientific">Tenacibaculum jejuense</name>
    <dbReference type="NCBI Taxonomy" id="584609"/>
    <lineage>
        <taxon>Bacteria</taxon>
        <taxon>Pseudomonadati</taxon>
        <taxon>Bacteroidota</taxon>
        <taxon>Flavobacteriia</taxon>
        <taxon>Flavobacteriales</taxon>
        <taxon>Flavobacteriaceae</taxon>
        <taxon>Tenacibaculum</taxon>
    </lineage>
</organism>
<evidence type="ECO:0008006" key="3">
    <source>
        <dbReference type="Google" id="ProtNLM"/>
    </source>
</evidence>
<dbReference type="AlphaFoldDB" id="A0A238U937"/>
<dbReference type="Proteomes" id="UP000215214">
    <property type="component" value="Chromosome TJEJU"/>
</dbReference>
<dbReference type="RefSeq" id="WP_095070573.1">
    <property type="nucleotide sequence ID" value="NZ_LT899436.1"/>
</dbReference>
<protein>
    <recommendedName>
        <fullName evidence="3">1,4-dihydroxy-2-naphthoate prenyltransferase</fullName>
    </recommendedName>
</protein>
<accession>A0A238U937</accession>
<sequence length="172" mass="19597">MKRIKIILGVIAALTIVFFSTGLFFKETAYTTQITVNKPIDEVFSLFNDTSKIKNWIPDVQSIEAIDEKPEKTGSTYKMVVKNNNGEEIALEEKVIAFVPNEKVTLRFKSPTMLKTDDYVFSFTDGNTTIQNNSRCIGGSYILSCLFPYFKGKLQSIDQEYLNNFKAFIEKN</sequence>